<dbReference type="GO" id="GO:0005886">
    <property type="term" value="C:plasma membrane"/>
    <property type="evidence" value="ECO:0007669"/>
    <property type="project" value="UniProtKB-SubCell"/>
</dbReference>
<dbReference type="EMBL" id="JAENIL010000019">
    <property type="protein sequence ID" value="MBK1877561.1"/>
    <property type="molecule type" value="Genomic_DNA"/>
</dbReference>
<evidence type="ECO:0000256" key="7">
    <source>
        <dbReference type="SAM" id="Phobius"/>
    </source>
</evidence>
<feature type="transmembrane region" description="Helical" evidence="7">
    <location>
        <begin position="802"/>
        <end position="824"/>
    </location>
</feature>
<keyword evidence="5 7" id="KW-0472">Membrane</keyword>
<dbReference type="InterPro" id="IPR025857">
    <property type="entry name" value="MacB_PCD"/>
</dbReference>
<feature type="domain" description="MacB-like periplasmic core" evidence="9">
    <location>
        <begin position="541"/>
        <end position="661"/>
    </location>
</feature>
<keyword evidence="3 7" id="KW-0812">Transmembrane</keyword>
<proteinExistence type="inferred from homology"/>
<dbReference type="Pfam" id="PF12704">
    <property type="entry name" value="MacB_PCD"/>
    <property type="match status" value="2"/>
</dbReference>
<dbReference type="Pfam" id="PF02687">
    <property type="entry name" value="FtsX"/>
    <property type="match status" value="2"/>
</dbReference>
<dbReference type="InterPro" id="IPR050250">
    <property type="entry name" value="Macrolide_Exporter_MacB"/>
</dbReference>
<evidence type="ECO:0000256" key="6">
    <source>
        <dbReference type="ARBA" id="ARBA00038076"/>
    </source>
</evidence>
<reference evidence="10" key="1">
    <citation type="submission" date="2021-01" db="EMBL/GenBank/DDBJ databases">
        <title>Modified the classification status of verrucomicrobia.</title>
        <authorList>
            <person name="Feng X."/>
        </authorList>
    </citation>
    <scope>NUCLEOTIDE SEQUENCE</scope>
    <source>
        <strain evidence="10">KCTC 13126</strain>
    </source>
</reference>
<dbReference type="PANTHER" id="PTHR30572:SF4">
    <property type="entry name" value="ABC TRANSPORTER PERMEASE YTRF"/>
    <property type="match status" value="1"/>
</dbReference>
<evidence type="ECO:0000256" key="4">
    <source>
        <dbReference type="ARBA" id="ARBA00022989"/>
    </source>
</evidence>
<accession>A0A934RZ63</accession>
<comment type="similarity">
    <text evidence="6">Belongs to the ABC-4 integral membrane protein family.</text>
</comment>
<keyword evidence="11" id="KW-1185">Reference proteome</keyword>
<feature type="transmembrane region" description="Helical" evidence="7">
    <location>
        <begin position="293"/>
        <end position="315"/>
    </location>
</feature>
<feature type="transmembrane region" description="Helical" evidence="7">
    <location>
        <begin position="32"/>
        <end position="57"/>
    </location>
</feature>
<evidence type="ECO:0000313" key="10">
    <source>
        <dbReference type="EMBL" id="MBK1877561.1"/>
    </source>
</evidence>
<gene>
    <name evidence="10" type="ORF">JIN87_11830</name>
</gene>
<dbReference type="AlphaFoldDB" id="A0A934RZ63"/>
<organism evidence="10 11">
    <name type="scientific">Pelagicoccus mobilis</name>
    <dbReference type="NCBI Taxonomy" id="415221"/>
    <lineage>
        <taxon>Bacteria</taxon>
        <taxon>Pseudomonadati</taxon>
        <taxon>Verrucomicrobiota</taxon>
        <taxon>Opitutia</taxon>
        <taxon>Puniceicoccales</taxon>
        <taxon>Pelagicoccaceae</taxon>
        <taxon>Pelagicoccus</taxon>
    </lineage>
</organism>
<evidence type="ECO:0000256" key="1">
    <source>
        <dbReference type="ARBA" id="ARBA00004651"/>
    </source>
</evidence>
<feature type="transmembrane region" description="Helical" evidence="7">
    <location>
        <begin position="432"/>
        <end position="464"/>
    </location>
</feature>
<sequence>MYSKTGYDKVMSFFTNIRFAFRLLAKNPGSTIMAIVVMATGTGVAITMFAFVNGVLWSSPDFAKKGTIYNIDWVERDKYKNSQRVSPLDYEIFESESEQIDEMTAYMGWRAPVYNPSSDAFAKEYNYKRVSVNFFEFLGEKMHLGRSFLPEDVSREKDDTVVISHALWREQYGSNEEAVGSTLMVGGLPHKVVGVARPGFRFPDDNNLWKASDWPEPRMSTSPSGTGRRHWVKVYMLARLKEGVTPRQAEAELATIAEGIANEYPESNDNLLRMNVEPFTEWYIRDEVENRAYGLFLCSFLVLAVACANTFNLIMSRTASRTSELSIRSALGANRAHIVGQVVLDGLVLTSIGALGGVLIAGWSLKFIWSFFKSGYSDAYWWHMNLDAKVMGFVVGLVFVSSVVSSLVPGLRAARSATAENLKDDARTSSGLFVGSLSRLILGFQISASSVLAFVSILMLAVWYKSNTRPWPIEPTEILSTGFNLAGLGEDEHDPILVEAPRAMKERLEAYPGVDSVSFTIKAVCGIYGGTFLPFEMEGEDYENSRQKPKARVMGIDLGYEDVFDAKLLAGRMFNSLDTKETEAVCIVSKRFVDYYWPGEDPIGKRIRFNDIHWIRDGFLTVVGVMPKLTRAPLGKESSDLSNIGDIKIYTPLAQGTHAELGMQLRSKGDPRRWIPTIRRELAKIGPQYTLITNTVTVMEDEYRFLAKENLTLTMFGLFGAASLVLGAVGLYSIMSFDTGRRFREFGIRMALGADSKNVVYAVIRNGIATLAIGSSFGLVLGHTLTVLMQESLEINVMPLGFVYPVVVVLLITSMGVAMGVPAWKASRTPPSQALRVN</sequence>
<keyword evidence="2" id="KW-1003">Cell membrane</keyword>
<evidence type="ECO:0000259" key="9">
    <source>
        <dbReference type="Pfam" id="PF12704"/>
    </source>
</evidence>
<feature type="domain" description="MacB-like periplasmic core" evidence="9">
    <location>
        <begin position="31"/>
        <end position="255"/>
    </location>
</feature>
<evidence type="ECO:0000256" key="3">
    <source>
        <dbReference type="ARBA" id="ARBA00022692"/>
    </source>
</evidence>
<name>A0A934RZ63_9BACT</name>
<feature type="transmembrane region" description="Helical" evidence="7">
    <location>
        <begin position="390"/>
        <end position="411"/>
    </location>
</feature>
<comment type="caution">
    <text evidence="10">The sequence shown here is derived from an EMBL/GenBank/DDBJ whole genome shotgun (WGS) entry which is preliminary data.</text>
</comment>
<protein>
    <submittedName>
        <fullName evidence="10">ABC transporter permease</fullName>
    </submittedName>
</protein>
<feature type="transmembrane region" description="Helical" evidence="7">
    <location>
        <begin position="758"/>
        <end position="782"/>
    </location>
</feature>
<evidence type="ECO:0000313" key="11">
    <source>
        <dbReference type="Proteomes" id="UP000617628"/>
    </source>
</evidence>
<dbReference type="Proteomes" id="UP000617628">
    <property type="component" value="Unassembled WGS sequence"/>
</dbReference>
<feature type="domain" description="ABC3 transporter permease C-terminal" evidence="8">
    <location>
        <begin position="298"/>
        <end position="415"/>
    </location>
</feature>
<dbReference type="PANTHER" id="PTHR30572">
    <property type="entry name" value="MEMBRANE COMPONENT OF TRANSPORTER-RELATED"/>
    <property type="match status" value="1"/>
</dbReference>
<dbReference type="InterPro" id="IPR003838">
    <property type="entry name" value="ABC3_permease_C"/>
</dbReference>
<evidence type="ECO:0000256" key="5">
    <source>
        <dbReference type="ARBA" id="ARBA00023136"/>
    </source>
</evidence>
<evidence type="ECO:0000256" key="2">
    <source>
        <dbReference type="ARBA" id="ARBA00022475"/>
    </source>
</evidence>
<feature type="transmembrane region" description="Helical" evidence="7">
    <location>
        <begin position="713"/>
        <end position="737"/>
    </location>
</feature>
<comment type="subcellular location">
    <subcellularLocation>
        <location evidence="1">Cell membrane</location>
        <topology evidence="1">Multi-pass membrane protein</topology>
    </subcellularLocation>
</comment>
<feature type="domain" description="ABC3 transporter permease C-terminal" evidence="8">
    <location>
        <begin position="718"/>
        <end position="829"/>
    </location>
</feature>
<dbReference type="RefSeq" id="WP_200355772.1">
    <property type="nucleotide sequence ID" value="NZ_JAENIL010000019.1"/>
</dbReference>
<evidence type="ECO:0000259" key="8">
    <source>
        <dbReference type="Pfam" id="PF02687"/>
    </source>
</evidence>
<dbReference type="GO" id="GO:0022857">
    <property type="term" value="F:transmembrane transporter activity"/>
    <property type="evidence" value="ECO:0007669"/>
    <property type="project" value="TreeGrafter"/>
</dbReference>
<keyword evidence="4 7" id="KW-1133">Transmembrane helix</keyword>
<feature type="transmembrane region" description="Helical" evidence="7">
    <location>
        <begin position="336"/>
        <end position="363"/>
    </location>
</feature>